<feature type="short sequence motif" description="HXTX 1" evidence="2">
    <location>
        <begin position="34"/>
        <end position="37"/>
    </location>
</feature>
<keyword evidence="4" id="KW-1185">Reference proteome</keyword>
<dbReference type="Proteomes" id="UP000198855">
    <property type="component" value="Unassembled WGS sequence"/>
</dbReference>
<dbReference type="InterPro" id="IPR050580">
    <property type="entry name" value="2H_phosphoesterase_YjcG-like"/>
</dbReference>
<protein>
    <recommendedName>
        <fullName evidence="2">Putative phosphoesterase SAMN05216378_0599</fullName>
        <ecNumber evidence="2">3.1.-.-</ecNumber>
    </recommendedName>
</protein>
<feature type="active site" description="Proton acceptor" evidence="2">
    <location>
        <position position="116"/>
    </location>
</feature>
<dbReference type="Gene3D" id="3.90.1140.10">
    <property type="entry name" value="Cyclic phosphodiesterase"/>
    <property type="match status" value="1"/>
</dbReference>
<evidence type="ECO:0000313" key="3">
    <source>
        <dbReference type="EMBL" id="SFD60148.1"/>
    </source>
</evidence>
<feature type="short sequence motif" description="HXTX 2" evidence="2">
    <location>
        <begin position="116"/>
        <end position="119"/>
    </location>
</feature>
<dbReference type="HAMAP" id="MF_01444">
    <property type="entry name" value="2H_phosphoesterase_YjcG"/>
    <property type="match status" value="1"/>
</dbReference>
<dbReference type="NCBIfam" id="NF010223">
    <property type="entry name" value="PRK13679.1"/>
    <property type="match status" value="1"/>
</dbReference>
<feature type="active site" description="Proton donor" evidence="2">
    <location>
        <position position="34"/>
    </location>
</feature>
<dbReference type="EC" id="3.1.-.-" evidence="2"/>
<keyword evidence="3" id="KW-0436">Ligase</keyword>
<dbReference type="InterPro" id="IPR009097">
    <property type="entry name" value="Cyclic_Pdiesterase"/>
</dbReference>
<dbReference type="STRING" id="1045775.SAMN05216378_0599"/>
<gene>
    <name evidence="3" type="ORF">SAMN05216378_0599</name>
</gene>
<evidence type="ECO:0000256" key="1">
    <source>
        <dbReference type="ARBA" id="ARBA00022801"/>
    </source>
</evidence>
<reference evidence="4" key="1">
    <citation type="submission" date="2016-10" db="EMBL/GenBank/DDBJ databases">
        <authorList>
            <person name="Varghese N."/>
            <person name="Submissions S."/>
        </authorList>
    </citation>
    <scope>NUCLEOTIDE SEQUENCE [LARGE SCALE GENOMIC DNA]</scope>
    <source>
        <strain evidence="4">CGMCC 1.10784</strain>
    </source>
</reference>
<name>A0A1I1TSE0_9BACL</name>
<dbReference type="GO" id="GO:0016788">
    <property type="term" value="F:hydrolase activity, acting on ester bonds"/>
    <property type="evidence" value="ECO:0007669"/>
    <property type="project" value="UniProtKB-UniRule"/>
</dbReference>
<dbReference type="Pfam" id="PF13563">
    <property type="entry name" value="2_5_RNA_ligase2"/>
    <property type="match status" value="1"/>
</dbReference>
<comment type="similarity">
    <text evidence="2">Belongs to the 2H phosphoesterase superfamily. YjcG family.</text>
</comment>
<dbReference type="AlphaFoldDB" id="A0A1I1TSE0"/>
<dbReference type="EMBL" id="FOMT01000001">
    <property type="protein sequence ID" value="SFD60148.1"/>
    <property type="molecule type" value="Genomic_DNA"/>
</dbReference>
<dbReference type="InterPro" id="IPR022932">
    <property type="entry name" value="YjcG"/>
</dbReference>
<dbReference type="GO" id="GO:0016874">
    <property type="term" value="F:ligase activity"/>
    <property type="evidence" value="ECO:0007669"/>
    <property type="project" value="UniProtKB-KW"/>
</dbReference>
<sequence>MLYGIAVFPTQTVQDFANSWRIRHDPHYSIIPPHMTVREQEELSDLQLPAITEHLEAVASQTKPFQIRFNRVSSFYPASHVLYLALEDPAPMVRLHEAVCSGPLHVPAPNFVYTPHVTIGQNMPPDELHDLYGNLRMSEVNLTSAIDQLHLLRKTASGMWHVDKSFSLQG</sequence>
<dbReference type="SUPFAM" id="SSF55144">
    <property type="entry name" value="LigT-like"/>
    <property type="match status" value="1"/>
</dbReference>
<proteinExistence type="inferred from homology"/>
<dbReference type="PANTHER" id="PTHR40037:SF1">
    <property type="entry name" value="PHOSPHOESTERASE SAOUHSC_00951-RELATED"/>
    <property type="match status" value="1"/>
</dbReference>
<evidence type="ECO:0000256" key="2">
    <source>
        <dbReference type="HAMAP-Rule" id="MF_01444"/>
    </source>
</evidence>
<accession>A0A1I1TSE0</accession>
<dbReference type="OrthoDB" id="1524661at2"/>
<evidence type="ECO:0000313" key="4">
    <source>
        <dbReference type="Proteomes" id="UP000198855"/>
    </source>
</evidence>
<keyword evidence="1 2" id="KW-0378">Hydrolase</keyword>
<organism evidence="3 4">
    <name type="scientific">Paenibacillus catalpae</name>
    <dbReference type="NCBI Taxonomy" id="1045775"/>
    <lineage>
        <taxon>Bacteria</taxon>
        <taxon>Bacillati</taxon>
        <taxon>Bacillota</taxon>
        <taxon>Bacilli</taxon>
        <taxon>Bacillales</taxon>
        <taxon>Paenibacillaceae</taxon>
        <taxon>Paenibacillus</taxon>
    </lineage>
</organism>
<dbReference type="PANTHER" id="PTHR40037">
    <property type="entry name" value="PHOSPHOESTERASE YJCG-RELATED"/>
    <property type="match status" value="1"/>
</dbReference>